<keyword evidence="3 6" id="KW-0378">Hydrolase</keyword>
<feature type="active site" description="Charge relay system" evidence="5 6">
    <location>
        <position position="427"/>
    </location>
</feature>
<comment type="caution">
    <text evidence="8">The sequence shown here is derived from an EMBL/GenBank/DDBJ whole genome shotgun (WGS) entry which is preliminary data.</text>
</comment>
<reference evidence="8 9" key="1">
    <citation type="journal article" date="2011" name="J. Bacteriol.">
        <title>Draft genome sequence of the thermoalkaliphilic Caldalkalibacillus thermarum strain TA2.A1.</title>
        <authorList>
            <person name="Kalamorz F."/>
            <person name="Keis S."/>
            <person name="McMillan D.G."/>
            <person name="Olsson K."/>
            <person name="Stanton J.A."/>
            <person name="Stockwell P."/>
            <person name="Black M.A."/>
            <person name="Klingeman D.M."/>
            <person name="Land M.L."/>
            <person name="Han C.S."/>
            <person name="Martin S.L."/>
            <person name="Becher S.A."/>
            <person name="Peddie C.J."/>
            <person name="Morgan H.W."/>
            <person name="Matthies D."/>
            <person name="Preiss L."/>
            <person name="Meier T."/>
            <person name="Brown S.D."/>
            <person name="Cook G.M."/>
        </authorList>
    </citation>
    <scope>NUCLEOTIDE SEQUENCE [LARGE SCALE GENOMIC DNA]</scope>
    <source>
        <strain evidence="8 9">TA2.A1</strain>
    </source>
</reference>
<proteinExistence type="inferred from homology"/>
<dbReference type="InterPro" id="IPR023828">
    <property type="entry name" value="Peptidase_S8_Ser-AS"/>
</dbReference>
<sequence>MSHILSLGSTQQKWVMLFAALTLLLVAAAYTVGGAQAEEEGLNPLKVDQDFFAELSADNGLLYYDVIVAFNSKEDTHLLEVFGRDIKTFRVLPMARAVLNKEEIAEVTNWPEVIFVEPNRQLELFNSDGRLLTRSEKVQMELGFDGQSVELAIIDTGADGLHPDIEPNLLNNWQIIGSLFGDNAYVSSTADGINVQTDIVDIHAKLGTSYNTDEHGHGTHVFGTIAGTGDASEGFQRGMAPAAKVHSYSTSGGIFILYALEAYDHIIYQVKYNNVPIRLINNSWGTTGCNFNPNHVINIATRLAFQEGILSVFAYGNSGPNADTCNPYATAPYVLGIAATDKAYRITGFSSRGKTDGNHDRELALNNLYAFLSATPEERANWDFNENPVGVYRPSVAAPGQNIVSAQNPLHPMTLSGSYYGAASGTSMAAPHVTGVLALVLDAYHAHHPEQTLTPIDLIRLVEVTANKEVMFGFNTHDTGAGFIDAYAAVQRAINNDIPDVVSVDDLVRYELSASVQIESGQYRGEVLANSWQTNMGYGLHEVDVREGAMKLFADVSWTSLLENIYISLFAPGQDVENDKPVTYSAALLEINNYRFVEFSFPKPGTWKIRIDGRVNLITPYEGTWEVHYADNAPPSGSLEVTPERVGGNDSINITATVTDPDGIEDLVDVSLKVISRNGRSIASWTKDDFNVVDNNTLNIKLHEVRLRGNHPWKVVLTAKDSKNNVLHEDTIVYRK</sequence>
<evidence type="ECO:0000256" key="2">
    <source>
        <dbReference type="ARBA" id="ARBA00022670"/>
    </source>
</evidence>
<dbReference type="PRINTS" id="PR00723">
    <property type="entry name" value="SUBTILISIN"/>
</dbReference>
<evidence type="ECO:0000256" key="4">
    <source>
        <dbReference type="ARBA" id="ARBA00022825"/>
    </source>
</evidence>
<evidence type="ECO:0000259" key="7">
    <source>
        <dbReference type="Pfam" id="PF00082"/>
    </source>
</evidence>
<dbReference type="InterPro" id="IPR000209">
    <property type="entry name" value="Peptidase_S8/S53_dom"/>
</dbReference>
<dbReference type="GO" id="GO:0004252">
    <property type="term" value="F:serine-type endopeptidase activity"/>
    <property type="evidence" value="ECO:0007669"/>
    <property type="project" value="UniProtKB-UniRule"/>
</dbReference>
<dbReference type="InterPro" id="IPR050131">
    <property type="entry name" value="Peptidase_S8_subtilisin-like"/>
</dbReference>
<feature type="active site" description="Charge relay system" evidence="5 6">
    <location>
        <position position="217"/>
    </location>
</feature>
<evidence type="ECO:0000313" key="8">
    <source>
        <dbReference type="EMBL" id="EGL83984.1"/>
    </source>
</evidence>
<dbReference type="RefSeq" id="WP_007502667.1">
    <property type="nucleotide sequence ID" value="NZ_AFCE01000060.1"/>
</dbReference>
<dbReference type="PANTHER" id="PTHR43806:SF11">
    <property type="entry name" value="CEREVISIN-RELATED"/>
    <property type="match status" value="1"/>
</dbReference>
<dbReference type="GO" id="GO:0006508">
    <property type="term" value="P:proteolysis"/>
    <property type="evidence" value="ECO:0007669"/>
    <property type="project" value="UniProtKB-KW"/>
</dbReference>
<dbReference type="PROSITE" id="PS51892">
    <property type="entry name" value="SUBTILASE"/>
    <property type="match status" value="1"/>
</dbReference>
<evidence type="ECO:0000256" key="1">
    <source>
        <dbReference type="ARBA" id="ARBA00011073"/>
    </source>
</evidence>
<dbReference type="Gene3D" id="3.40.50.200">
    <property type="entry name" value="Peptidase S8/S53 domain"/>
    <property type="match status" value="1"/>
</dbReference>
<accession>F5L3U2</accession>
<evidence type="ECO:0000256" key="3">
    <source>
        <dbReference type="ARBA" id="ARBA00022801"/>
    </source>
</evidence>
<keyword evidence="4 6" id="KW-0720">Serine protease</keyword>
<evidence type="ECO:0000256" key="5">
    <source>
        <dbReference type="PIRSR" id="PIRSR615500-1"/>
    </source>
</evidence>
<dbReference type="SUPFAM" id="SSF52743">
    <property type="entry name" value="Subtilisin-like"/>
    <property type="match status" value="1"/>
</dbReference>
<dbReference type="Pfam" id="PF00082">
    <property type="entry name" value="Peptidase_S8"/>
    <property type="match status" value="1"/>
</dbReference>
<comment type="similarity">
    <text evidence="1 6">Belongs to the peptidase S8 family.</text>
</comment>
<protein>
    <submittedName>
        <fullName evidence="8">Peptidase S8 and S53 subtilisin kexin sedolisin</fullName>
    </submittedName>
</protein>
<dbReference type="InterPro" id="IPR036852">
    <property type="entry name" value="Peptidase_S8/S53_dom_sf"/>
</dbReference>
<dbReference type="PANTHER" id="PTHR43806">
    <property type="entry name" value="PEPTIDASE S8"/>
    <property type="match status" value="1"/>
</dbReference>
<keyword evidence="2 6" id="KW-0645">Protease</keyword>
<gene>
    <name evidence="8" type="ORF">CathTA2_0454</name>
</gene>
<feature type="active site" description="Charge relay system" evidence="5 6">
    <location>
        <position position="155"/>
    </location>
</feature>
<dbReference type="AlphaFoldDB" id="F5L3U2"/>
<name>F5L3U2_CALTT</name>
<dbReference type="EMBL" id="AFCE01000060">
    <property type="protein sequence ID" value="EGL83984.1"/>
    <property type="molecule type" value="Genomic_DNA"/>
</dbReference>
<dbReference type="eggNOG" id="COG1404">
    <property type="taxonomic scope" value="Bacteria"/>
</dbReference>
<organism evidence="8 9">
    <name type="scientific">Caldalkalibacillus thermarum (strain TA2.A1)</name>
    <dbReference type="NCBI Taxonomy" id="986075"/>
    <lineage>
        <taxon>Bacteria</taxon>
        <taxon>Bacillati</taxon>
        <taxon>Bacillota</taxon>
        <taxon>Bacilli</taxon>
        <taxon>Bacillales</taxon>
        <taxon>Bacillaceae</taxon>
        <taxon>Caldalkalibacillus</taxon>
    </lineage>
</organism>
<dbReference type="InterPro" id="IPR015500">
    <property type="entry name" value="Peptidase_S8_subtilisin-rel"/>
</dbReference>
<dbReference type="Proteomes" id="UP000010716">
    <property type="component" value="Unassembled WGS sequence"/>
</dbReference>
<evidence type="ECO:0000313" key="9">
    <source>
        <dbReference type="Proteomes" id="UP000010716"/>
    </source>
</evidence>
<dbReference type="PROSITE" id="PS00138">
    <property type="entry name" value="SUBTILASE_SER"/>
    <property type="match status" value="1"/>
</dbReference>
<feature type="domain" description="Peptidase S8/S53" evidence="7">
    <location>
        <begin position="146"/>
        <end position="469"/>
    </location>
</feature>
<evidence type="ECO:0000256" key="6">
    <source>
        <dbReference type="PROSITE-ProRule" id="PRU01240"/>
    </source>
</evidence>